<protein>
    <submittedName>
        <fullName evidence="1">Uncharacterized protein</fullName>
    </submittedName>
</protein>
<dbReference type="Proteomes" id="UP000769157">
    <property type="component" value="Unassembled WGS sequence"/>
</dbReference>
<organism evidence="1 2">
    <name type="scientific">Ogataea philodendri</name>
    <dbReference type="NCBI Taxonomy" id="1378263"/>
    <lineage>
        <taxon>Eukaryota</taxon>
        <taxon>Fungi</taxon>
        <taxon>Dikarya</taxon>
        <taxon>Ascomycota</taxon>
        <taxon>Saccharomycotina</taxon>
        <taxon>Pichiomycetes</taxon>
        <taxon>Pichiales</taxon>
        <taxon>Pichiaceae</taxon>
        <taxon>Ogataea</taxon>
    </lineage>
</organism>
<evidence type="ECO:0000313" key="2">
    <source>
        <dbReference type="Proteomes" id="UP000769157"/>
    </source>
</evidence>
<sequence>MFSLMVALRSQADCAQYATDSVKPVNGLGIKSSLEVIPGRNTLPLSRSISPSRANNKDVFPDPVGPMMTFSFPVLKLMLRSLNANSLSEFLDQ</sequence>
<dbReference type="EMBL" id="JAEUBE010000295">
    <property type="protein sequence ID" value="KAH3666044.1"/>
    <property type="molecule type" value="Genomic_DNA"/>
</dbReference>
<comment type="caution">
    <text evidence="1">The sequence shown here is derived from an EMBL/GenBank/DDBJ whole genome shotgun (WGS) entry which is preliminary data.</text>
</comment>
<dbReference type="AlphaFoldDB" id="A0A9P8P7F2"/>
<accession>A0A9P8P7F2</accession>
<dbReference type="GeneID" id="70236198"/>
<dbReference type="RefSeq" id="XP_046061248.1">
    <property type="nucleotide sequence ID" value="XM_046205289.1"/>
</dbReference>
<keyword evidence="2" id="KW-1185">Reference proteome</keyword>
<evidence type="ECO:0000313" key="1">
    <source>
        <dbReference type="EMBL" id="KAH3666044.1"/>
    </source>
</evidence>
<gene>
    <name evidence="1" type="ORF">OGAPHI_004233</name>
</gene>
<reference evidence="1" key="2">
    <citation type="submission" date="2021-01" db="EMBL/GenBank/DDBJ databases">
        <authorList>
            <person name="Schikora-Tamarit M.A."/>
        </authorList>
    </citation>
    <scope>NUCLEOTIDE SEQUENCE</scope>
    <source>
        <strain evidence="1">CBS6075</strain>
    </source>
</reference>
<proteinExistence type="predicted"/>
<reference evidence="1" key="1">
    <citation type="journal article" date="2021" name="Open Biol.">
        <title>Shared evolutionary footprints suggest mitochondrial oxidative damage underlies multiple complex I losses in fungi.</title>
        <authorList>
            <person name="Schikora-Tamarit M.A."/>
            <person name="Marcet-Houben M."/>
            <person name="Nosek J."/>
            <person name="Gabaldon T."/>
        </authorList>
    </citation>
    <scope>NUCLEOTIDE SEQUENCE</scope>
    <source>
        <strain evidence="1">CBS6075</strain>
    </source>
</reference>
<name>A0A9P8P7F2_9ASCO</name>